<accession>A0A9W2YC14</accession>
<dbReference type="OrthoDB" id="6277804at2759"/>
<proteinExistence type="predicted"/>
<dbReference type="AlphaFoldDB" id="A0A9W2YC14"/>
<dbReference type="PANTHER" id="PTHR33309:SF3">
    <property type="entry name" value="CCHC-TYPE DOMAIN-CONTAINING PROTEIN"/>
    <property type="match status" value="1"/>
</dbReference>
<feature type="domain" description="Mutator-like transposase" evidence="1">
    <location>
        <begin position="82"/>
        <end position="435"/>
    </location>
</feature>
<dbReference type="GeneID" id="129921723"/>
<keyword evidence="2" id="KW-1185">Reference proteome</keyword>
<evidence type="ECO:0000259" key="1">
    <source>
        <dbReference type="Pfam" id="PF20700"/>
    </source>
</evidence>
<dbReference type="OMA" id="QFRGNQH"/>
<sequence>MGNKKKARKTLKRQFRGNQHTCPTTTIESVASKITELPNTDSETNVTPGPSAKKIKMQSNILPEERNLNNTNSFILMDTSILFAFLSATVACDVCSQFTLSVELDDERRSGFAHEIILRCSNCNEWETRFKTSREDCGHKEVNLRMVSFARAIGRGYNALDMFTLYLNSPPPMTRNNYKKMFTTVAEASKKVAMESMEKAVTELREISENSEDDVVDCSVSVDGTWQRRGHSSHHGVVTAISVENGKCMDTEILSNICKACQHWEKRKGTVEYESWRLQHNCKINHAGSAGAMEAAGAVNIFMRSVETRNIRYTQYLGDGDSSSYKKVVDSKPYGEKPIEKLECVGHVQKRCGTRLRRLVNDNKGRKLDDGKGISGIGRLTSKKIDTLQNYFGFAIRQNSGNLDQMKADVKAVLFHVGSSEKIPRHDYCPDNSWCKYKLDPKSYKHKNGLPEAVIKFLEPIFVDLANEELLRKCTHGKTQNRNENLNKLIWERCPKELYVEKETIEEAVYSAISYFNDGAVSIIKCLEYLGIEPGYYTYKKCFDRDKKRIRFSDIKSSEAAKKRRKTLRAIKKGFLDTTAASEGDMYTSGGH</sequence>
<name>A0A9W2YC14_BIOGL</name>
<dbReference type="Pfam" id="PF20700">
    <property type="entry name" value="Mutator"/>
    <property type="match status" value="1"/>
</dbReference>
<organism evidence="2 3">
    <name type="scientific">Biomphalaria glabrata</name>
    <name type="common">Bloodfluke planorb</name>
    <name type="synonym">Freshwater snail</name>
    <dbReference type="NCBI Taxonomy" id="6526"/>
    <lineage>
        <taxon>Eukaryota</taxon>
        <taxon>Metazoa</taxon>
        <taxon>Spiralia</taxon>
        <taxon>Lophotrochozoa</taxon>
        <taxon>Mollusca</taxon>
        <taxon>Gastropoda</taxon>
        <taxon>Heterobranchia</taxon>
        <taxon>Euthyneura</taxon>
        <taxon>Panpulmonata</taxon>
        <taxon>Hygrophila</taxon>
        <taxon>Lymnaeoidea</taxon>
        <taxon>Planorbidae</taxon>
        <taxon>Biomphalaria</taxon>
    </lineage>
</organism>
<evidence type="ECO:0000313" key="2">
    <source>
        <dbReference type="Proteomes" id="UP001165740"/>
    </source>
</evidence>
<evidence type="ECO:0000313" key="3">
    <source>
        <dbReference type="RefSeq" id="XP_055860273.1"/>
    </source>
</evidence>
<reference evidence="3" key="1">
    <citation type="submission" date="2025-08" db="UniProtKB">
        <authorList>
            <consortium name="RefSeq"/>
        </authorList>
    </citation>
    <scope>IDENTIFICATION</scope>
</reference>
<protein>
    <submittedName>
        <fullName evidence="3">Uncharacterized protein LOC129921723</fullName>
    </submittedName>
</protein>
<dbReference type="RefSeq" id="XP_055860273.1">
    <property type="nucleotide sequence ID" value="XM_056004298.1"/>
</dbReference>
<dbReference type="Proteomes" id="UP001165740">
    <property type="component" value="Chromosome 11"/>
</dbReference>
<gene>
    <name evidence="3" type="primary">LOC129921723</name>
</gene>
<dbReference type="InterPro" id="IPR049012">
    <property type="entry name" value="Mutator_transp_dom"/>
</dbReference>
<dbReference type="PANTHER" id="PTHR33309">
    <property type="entry name" value="KERATIN, ULTRA HIGH-SULFUR MATRIX PROTEIN-LIKE"/>
    <property type="match status" value="1"/>
</dbReference>